<reference evidence="1 2" key="1">
    <citation type="submission" date="2020-03" db="EMBL/GenBank/DDBJ databases">
        <title>Roseomonas selenitidurans sp. nov. isolated from urban soil.</title>
        <authorList>
            <person name="Liu H."/>
        </authorList>
    </citation>
    <scope>NUCLEOTIDE SEQUENCE [LARGE SCALE GENOMIC DNA]</scope>
    <source>
        <strain evidence="1 2">BU-1</strain>
    </source>
</reference>
<dbReference type="PANTHER" id="PTHR11220">
    <property type="entry name" value="HEME-BINDING PROTEIN-RELATED"/>
    <property type="match status" value="1"/>
</dbReference>
<accession>A0ABX1E7M4</accession>
<keyword evidence="2" id="KW-1185">Reference proteome</keyword>
<sequence length="210" mass="22481">MRNRLLAGASALLLGACSVVGVRSGTEEPRFELLAQPNGLEIRRYAPRLAAETEVAADEAASREQGFRLLAGYIFGGNRGSARIAMTAPVAQEPVRIAMTAPVAQSATAAGHRIRFFLPAALRDPPVPNDPQVRVVEVPAETYAVLRFTGSTSPQSVADAQARLRAALGDTAWLAAGPATAWFYDPPWTIPALRRNEVALPVTRRRTTTP</sequence>
<gene>
    <name evidence="1" type="ORF">HEQ75_19485</name>
</gene>
<dbReference type="SUPFAM" id="SSF55136">
    <property type="entry name" value="Probable bacterial effector-binding domain"/>
    <property type="match status" value="1"/>
</dbReference>
<dbReference type="InterPro" id="IPR006917">
    <property type="entry name" value="SOUL_heme-bd"/>
</dbReference>
<dbReference type="Gene3D" id="3.20.80.10">
    <property type="entry name" value="Regulatory factor, effector binding domain"/>
    <property type="match status" value="1"/>
</dbReference>
<dbReference type="PANTHER" id="PTHR11220:SF58">
    <property type="entry name" value="SOUL HEME-BINDING FAMILY PROTEIN"/>
    <property type="match status" value="1"/>
</dbReference>
<organism evidence="1 2">
    <name type="scientific">Falsiroseomonas selenitidurans</name>
    <dbReference type="NCBI Taxonomy" id="2716335"/>
    <lineage>
        <taxon>Bacteria</taxon>
        <taxon>Pseudomonadati</taxon>
        <taxon>Pseudomonadota</taxon>
        <taxon>Alphaproteobacteria</taxon>
        <taxon>Acetobacterales</taxon>
        <taxon>Roseomonadaceae</taxon>
        <taxon>Falsiroseomonas</taxon>
    </lineage>
</organism>
<name>A0ABX1E7M4_9PROT</name>
<dbReference type="Pfam" id="PF04832">
    <property type="entry name" value="SOUL"/>
    <property type="match status" value="1"/>
</dbReference>
<dbReference type="Proteomes" id="UP000787635">
    <property type="component" value="Unassembled WGS sequence"/>
</dbReference>
<proteinExistence type="predicted"/>
<protein>
    <submittedName>
        <fullName evidence="1">Heme-binding protein</fullName>
    </submittedName>
</protein>
<dbReference type="RefSeq" id="WP_168033791.1">
    <property type="nucleotide sequence ID" value="NZ_JAAVNE010000037.1"/>
</dbReference>
<evidence type="ECO:0000313" key="2">
    <source>
        <dbReference type="Proteomes" id="UP000787635"/>
    </source>
</evidence>
<evidence type="ECO:0000313" key="1">
    <source>
        <dbReference type="EMBL" id="NKC33056.1"/>
    </source>
</evidence>
<dbReference type="EMBL" id="JAAVNE010000037">
    <property type="protein sequence ID" value="NKC33056.1"/>
    <property type="molecule type" value="Genomic_DNA"/>
</dbReference>
<dbReference type="InterPro" id="IPR011256">
    <property type="entry name" value="Reg_factor_effector_dom_sf"/>
</dbReference>
<dbReference type="PROSITE" id="PS51257">
    <property type="entry name" value="PROKAR_LIPOPROTEIN"/>
    <property type="match status" value="1"/>
</dbReference>
<comment type="caution">
    <text evidence="1">The sequence shown here is derived from an EMBL/GenBank/DDBJ whole genome shotgun (WGS) entry which is preliminary data.</text>
</comment>